<feature type="transmembrane region" description="Helical" evidence="6">
    <location>
        <begin position="185"/>
        <end position="202"/>
    </location>
</feature>
<evidence type="ECO:0000313" key="8">
    <source>
        <dbReference type="EMBL" id="AEJ61767.1"/>
    </source>
</evidence>
<sequence length="287" mass="31743">MKAIYKKELLTYFVSPLGYVFMGLFLLTTGFFFATGNLFTRSPEYASFFSSVIMVFLFSAPILTMRLLSEEKNQKTDQLLLTAPVPVWQIVTGKFLAAFTVFALTLLATVVYAVIIEIHGSLPLWETVGSYVGFLLLGGCYIAVGTFISAVTENQITAGLVTFFAILFFILIDSIANALPADATAGAVFAVLLIGALGFYLYSTTRNPLLAAAVLLVGILAIGIGYGIEKSLFERLIQKVLGWFSINKRYQEFGLGIFNVTSIVYYLSFITFFLFITTHALEKRRWS</sequence>
<gene>
    <name evidence="8" type="ordered locus">Spith_1504</name>
</gene>
<name>G0GAE8_WINT7</name>
<feature type="transmembrane region" description="Helical" evidence="6">
    <location>
        <begin position="158"/>
        <end position="179"/>
    </location>
</feature>
<evidence type="ECO:0000256" key="3">
    <source>
        <dbReference type="ARBA" id="ARBA00022692"/>
    </source>
</evidence>
<feature type="transmembrane region" description="Helical" evidence="6">
    <location>
        <begin position="12"/>
        <end position="33"/>
    </location>
</feature>
<keyword evidence="3 6" id="KW-0812">Transmembrane</keyword>
<evidence type="ECO:0000256" key="5">
    <source>
        <dbReference type="ARBA" id="ARBA00023136"/>
    </source>
</evidence>
<evidence type="ECO:0000313" key="9">
    <source>
        <dbReference type="Proteomes" id="UP000007254"/>
    </source>
</evidence>
<evidence type="ECO:0000259" key="7">
    <source>
        <dbReference type="Pfam" id="PF12698"/>
    </source>
</evidence>
<dbReference type="PANTHER" id="PTHR30294:SF29">
    <property type="entry name" value="MULTIDRUG ABC TRANSPORTER PERMEASE YBHS-RELATED"/>
    <property type="match status" value="1"/>
</dbReference>
<dbReference type="RefSeq" id="WP_014625099.1">
    <property type="nucleotide sequence ID" value="NC_017583.1"/>
</dbReference>
<dbReference type="STRING" id="869211.Spith_1504"/>
<dbReference type="OrthoDB" id="9794512at2"/>
<evidence type="ECO:0000256" key="6">
    <source>
        <dbReference type="SAM" id="Phobius"/>
    </source>
</evidence>
<dbReference type="EMBL" id="CP002903">
    <property type="protein sequence ID" value="AEJ61767.1"/>
    <property type="molecule type" value="Genomic_DNA"/>
</dbReference>
<organism evidence="8 9">
    <name type="scientific">Winmispira thermophila (strain ATCC 700085 / DSM 6578 / Z-1203)</name>
    <name type="common">Spirochaeta thermophila</name>
    <dbReference type="NCBI Taxonomy" id="869211"/>
    <lineage>
        <taxon>Bacteria</taxon>
        <taxon>Pseudomonadati</taxon>
        <taxon>Spirochaetota</taxon>
        <taxon>Spirochaetia</taxon>
        <taxon>Winmispirales</taxon>
        <taxon>Winmispiraceae</taxon>
        <taxon>Winmispira</taxon>
    </lineage>
</organism>
<keyword evidence="5 6" id="KW-0472">Membrane</keyword>
<feature type="transmembrane region" description="Helical" evidence="6">
    <location>
        <begin position="45"/>
        <end position="68"/>
    </location>
</feature>
<evidence type="ECO:0000256" key="4">
    <source>
        <dbReference type="ARBA" id="ARBA00022989"/>
    </source>
</evidence>
<dbReference type="Proteomes" id="UP000007254">
    <property type="component" value="Chromosome"/>
</dbReference>
<feature type="domain" description="ABC-2 type transporter transmembrane" evidence="7">
    <location>
        <begin position="39"/>
        <end position="171"/>
    </location>
</feature>
<evidence type="ECO:0000256" key="1">
    <source>
        <dbReference type="ARBA" id="ARBA00004651"/>
    </source>
</evidence>
<dbReference type="Pfam" id="PF12698">
    <property type="entry name" value="ABC2_membrane_3"/>
    <property type="match status" value="1"/>
</dbReference>
<proteinExistence type="predicted"/>
<feature type="transmembrane region" description="Helical" evidence="6">
    <location>
        <begin position="263"/>
        <end position="281"/>
    </location>
</feature>
<dbReference type="GO" id="GO:0005886">
    <property type="term" value="C:plasma membrane"/>
    <property type="evidence" value="ECO:0007669"/>
    <property type="project" value="UniProtKB-SubCell"/>
</dbReference>
<feature type="transmembrane region" description="Helical" evidence="6">
    <location>
        <begin position="128"/>
        <end position="151"/>
    </location>
</feature>
<dbReference type="InterPro" id="IPR051449">
    <property type="entry name" value="ABC-2_transporter_component"/>
</dbReference>
<dbReference type="HOGENOM" id="CLU_081003_0_0_12"/>
<evidence type="ECO:0000256" key="2">
    <source>
        <dbReference type="ARBA" id="ARBA00022475"/>
    </source>
</evidence>
<dbReference type="InterPro" id="IPR013525">
    <property type="entry name" value="ABC2_TM"/>
</dbReference>
<dbReference type="GO" id="GO:0140359">
    <property type="term" value="F:ABC-type transporter activity"/>
    <property type="evidence" value="ECO:0007669"/>
    <property type="project" value="InterPro"/>
</dbReference>
<protein>
    <submittedName>
        <fullName evidence="8">ABC-type transport system, permease</fullName>
    </submittedName>
</protein>
<feature type="transmembrane region" description="Helical" evidence="6">
    <location>
        <begin position="95"/>
        <end position="116"/>
    </location>
</feature>
<dbReference type="PANTHER" id="PTHR30294">
    <property type="entry name" value="MEMBRANE COMPONENT OF ABC TRANSPORTER YHHJ-RELATED"/>
    <property type="match status" value="1"/>
</dbReference>
<accession>G0GAE8</accession>
<keyword evidence="4 6" id="KW-1133">Transmembrane helix</keyword>
<reference evidence="8 9" key="1">
    <citation type="submission" date="2011-06" db="EMBL/GenBank/DDBJ databases">
        <title>The complete genome of Spirochaeta thermophila DSM 6578.</title>
        <authorList>
            <consortium name="US DOE Joint Genome Institute (JGI-PGF)"/>
            <person name="Lucas S."/>
            <person name="Lapidus A."/>
            <person name="Bruce D."/>
            <person name="Goodwin L."/>
            <person name="Pitluck S."/>
            <person name="Peters L."/>
            <person name="Kyrpides N."/>
            <person name="Mavromatis K."/>
            <person name="Ivanova N."/>
            <person name="Mikailova N."/>
            <person name="Pagani I."/>
            <person name="Chertkov O."/>
            <person name="Detter J.C."/>
            <person name="Tapia R."/>
            <person name="Han C."/>
            <person name="Land M."/>
            <person name="Hauser L."/>
            <person name="Markowitz V."/>
            <person name="Cheng J.-F."/>
            <person name="Hugenholtz P."/>
            <person name="Woyke T."/>
            <person name="Wu D."/>
            <person name="Spring S."/>
            <person name="Merkhoffer B."/>
            <person name="Schneider S."/>
            <person name="Klenk H.-P."/>
            <person name="Eisen J.A."/>
        </authorList>
    </citation>
    <scope>NUCLEOTIDE SEQUENCE [LARGE SCALE GENOMIC DNA]</scope>
    <source>
        <strain evidence="9">ATCC 700085 / DSM 6578 / Z-1203</strain>
    </source>
</reference>
<comment type="subcellular location">
    <subcellularLocation>
        <location evidence="1">Cell membrane</location>
        <topology evidence="1">Multi-pass membrane protein</topology>
    </subcellularLocation>
</comment>
<dbReference type="AlphaFoldDB" id="G0GAE8"/>
<keyword evidence="9" id="KW-1185">Reference proteome</keyword>
<keyword evidence="2" id="KW-1003">Cell membrane</keyword>
<feature type="transmembrane region" description="Helical" evidence="6">
    <location>
        <begin position="209"/>
        <end position="228"/>
    </location>
</feature>
<dbReference type="KEGG" id="stq:Spith_1504"/>